<organism evidence="2 3">
    <name type="scientific">Psychroflexus salarius</name>
    <dbReference type="NCBI Taxonomy" id="1155689"/>
    <lineage>
        <taxon>Bacteria</taxon>
        <taxon>Pseudomonadati</taxon>
        <taxon>Bacteroidota</taxon>
        <taxon>Flavobacteriia</taxon>
        <taxon>Flavobacteriales</taxon>
        <taxon>Flavobacteriaceae</taxon>
        <taxon>Psychroflexus</taxon>
    </lineage>
</organism>
<proteinExistence type="predicted"/>
<evidence type="ECO:0000313" key="3">
    <source>
        <dbReference type="Proteomes" id="UP000184462"/>
    </source>
</evidence>
<reference evidence="2 3" key="1">
    <citation type="submission" date="2016-11" db="EMBL/GenBank/DDBJ databases">
        <authorList>
            <person name="Jaros S."/>
            <person name="Januszkiewicz K."/>
            <person name="Wedrychowicz H."/>
        </authorList>
    </citation>
    <scope>NUCLEOTIDE SEQUENCE [LARGE SCALE GENOMIC DNA]</scope>
    <source>
        <strain evidence="2 3">DSM 25661</strain>
    </source>
</reference>
<dbReference type="RefSeq" id="WP_143185622.1">
    <property type="nucleotide sequence ID" value="NZ_FQTW01000001.1"/>
</dbReference>
<dbReference type="AlphaFoldDB" id="A0A1M4S9J7"/>
<feature type="transmembrane region" description="Helical" evidence="1">
    <location>
        <begin position="12"/>
        <end position="31"/>
    </location>
</feature>
<evidence type="ECO:0000313" key="2">
    <source>
        <dbReference type="EMBL" id="SHE28852.1"/>
    </source>
</evidence>
<name>A0A1M4S9J7_9FLAO</name>
<keyword evidence="1" id="KW-0472">Membrane</keyword>
<keyword evidence="1" id="KW-0812">Transmembrane</keyword>
<sequence length="136" mass="16517">MRLHYKKIQRLLNFSILPIVIGVTTYLHFQYELKSSWFYINALIYFIWGIYFILKSIYGFAQMTNSEIKFSHKFWKTYQWKDLNSVHYKFGYYYLEWPNSTIEVNLKQLNPNSVEVLEEKLQSLDLVLNNKRAEPI</sequence>
<keyword evidence="3" id="KW-1185">Reference proteome</keyword>
<feature type="transmembrane region" description="Helical" evidence="1">
    <location>
        <begin position="37"/>
        <end position="54"/>
    </location>
</feature>
<dbReference type="STRING" id="1155689.SAMN05444278_10132"/>
<protein>
    <submittedName>
        <fullName evidence="2">Uncharacterized protein</fullName>
    </submittedName>
</protein>
<gene>
    <name evidence="2" type="ORF">SAMN05444278_10132</name>
</gene>
<accession>A0A1M4S9J7</accession>
<dbReference type="EMBL" id="FQTW01000001">
    <property type="protein sequence ID" value="SHE28852.1"/>
    <property type="molecule type" value="Genomic_DNA"/>
</dbReference>
<keyword evidence="1" id="KW-1133">Transmembrane helix</keyword>
<dbReference type="Proteomes" id="UP000184462">
    <property type="component" value="Unassembled WGS sequence"/>
</dbReference>
<evidence type="ECO:0000256" key="1">
    <source>
        <dbReference type="SAM" id="Phobius"/>
    </source>
</evidence>